<evidence type="ECO:0000313" key="5">
    <source>
        <dbReference type="EMBL" id="KAL3758219.1"/>
    </source>
</evidence>
<accession>A0ABD3M6A6</accession>
<feature type="region of interest" description="Disordered" evidence="3">
    <location>
        <begin position="1"/>
        <end position="53"/>
    </location>
</feature>
<organism evidence="5 6">
    <name type="scientific">Discostella pseudostelligera</name>
    <dbReference type="NCBI Taxonomy" id="259834"/>
    <lineage>
        <taxon>Eukaryota</taxon>
        <taxon>Sar</taxon>
        <taxon>Stramenopiles</taxon>
        <taxon>Ochrophyta</taxon>
        <taxon>Bacillariophyta</taxon>
        <taxon>Coscinodiscophyceae</taxon>
        <taxon>Thalassiosirophycidae</taxon>
        <taxon>Stephanodiscales</taxon>
        <taxon>Stephanodiscaceae</taxon>
        <taxon>Discostella</taxon>
    </lineage>
</organism>
<feature type="domain" description="T-SNARE coiled-coil homology" evidence="4">
    <location>
        <begin position="220"/>
        <end position="282"/>
    </location>
</feature>
<dbReference type="InterPro" id="IPR010989">
    <property type="entry name" value="SNARE"/>
</dbReference>
<dbReference type="EMBL" id="JALLBG020000237">
    <property type="protein sequence ID" value="KAL3758219.1"/>
    <property type="molecule type" value="Genomic_DNA"/>
</dbReference>
<dbReference type="InterPro" id="IPR000727">
    <property type="entry name" value="T_SNARE_dom"/>
</dbReference>
<proteinExistence type="inferred from homology"/>
<feature type="coiled-coil region" evidence="2">
    <location>
        <begin position="208"/>
        <end position="271"/>
    </location>
</feature>
<dbReference type="InterPro" id="IPR006011">
    <property type="entry name" value="Syntaxin_N"/>
</dbReference>
<dbReference type="SUPFAM" id="SSF47661">
    <property type="entry name" value="t-snare proteins"/>
    <property type="match status" value="1"/>
</dbReference>
<dbReference type="CDD" id="cd15840">
    <property type="entry name" value="SNARE_Qa"/>
    <property type="match status" value="1"/>
</dbReference>
<comment type="similarity">
    <text evidence="1">Belongs to the syntaxin family.</text>
</comment>
<name>A0ABD3M6A6_9STRA</name>
<dbReference type="PANTHER" id="PTHR19957:SF38">
    <property type="entry name" value="LD27581P"/>
    <property type="match status" value="1"/>
</dbReference>
<dbReference type="AlphaFoldDB" id="A0ABD3M6A6"/>
<reference evidence="5 6" key="1">
    <citation type="submission" date="2024-10" db="EMBL/GenBank/DDBJ databases">
        <title>Updated reference genomes for cyclostephanoid diatoms.</title>
        <authorList>
            <person name="Roberts W.R."/>
            <person name="Alverson A.J."/>
        </authorList>
    </citation>
    <scope>NUCLEOTIDE SEQUENCE [LARGE SCALE GENOMIC DNA]</scope>
    <source>
        <strain evidence="5 6">AJA232-27</strain>
    </source>
</reference>
<feature type="compositionally biased region" description="Basic and acidic residues" evidence="3">
    <location>
        <begin position="176"/>
        <end position="188"/>
    </location>
</feature>
<dbReference type="InterPro" id="IPR045242">
    <property type="entry name" value="Syntaxin"/>
</dbReference>
<evidence type="ECO:0000256" key="1">
    <source>
        <dbReference type="ARBA" id="ARBA00009063"/>
    </source>
</evidence>
<feature type="region of interest" description="Disordered" evidence="3">
    <location>
        <begin position="175"/>
        <end position="205"/>
    </location>
</feature>
<evidence type="ECO:0000256" key="2">
    <source>
        <dbReference type="SAM" id="Coils"/>
    </source>
</evidence>
<feature type="compositionally biased region" description="Low complexity" evidence="3">
    <location>
        <begin position="38"/>
        <end position="52"/>
    </location>
</feature>
<evidence type="ECO:0000313" key="6">
    <source>
        <dbReference type="Proteomes" id="UP001530293"/>
    </source>
</evidence>
<sequence length="294" mass="32197">MSFQDVGKPGTRRAPGSAGGAGAFSSAAAAAGGGMGSRGAASGPPNNNNSAAVGGGSGGGGAINLSGYEQVSDAIVQYQRNVALLEKMARNVGTPNDTSILQTQYNLQLDVLHQLSHRIENQLRSHESHLASLPRNEASTLRTTHIKLNRDYRLVEQQFKNLCLDVKRKRSMAEVMQRESARLEDGNRGRSQGGEGSTTEEGSMRWQMRQMQIQEDKINEEIMREREEEIKNIHRGMHQVNEIYKDLAHLVDGQQEGIDQIETQMENSKENTATGLRHIEKANESASQSQCIIS</sequence>
<dbReference type="Proteomes" id="UP001530293">
    <property type="component" value="Unassembled WGS sequence"/>
</dbReference>
<dbReference type="PROSITE" id="PS50192">
    <property type="entry name" value="T_SNARE"/>
    <property type="match status" value="1"/>
</dbReference>
<dbReference type="PANTHER" id="PTHR19957">
    <property type="entry name" value="SYNTAXIN"/>
    <property type="match status" value="1"/>
</dbReference>
<dbReference type="SMART" id="SM00397">
    <property type="entry name" value="t_SNARE"/>
    <property type="match status" value="1"/>
</dbReference>
<protein>
    <recommendedName>
        <fullName evidence="4">t-SNARE coiled-coil homology domain-containing protein</fullName>
    </recommendedName>
</protein>
<gene>
    <name evidence="5" type="ORF">ACHAWU_004857</name>
</gene>
<keyword evidence="2" id="KW-0175">Coiled coil</keyword>
<keyword evidence="6" id="KW-1185">Reference proteome</keyword>
<dbReference type="Gene3D" id="1.20.5.110">
    <property type="match status" value="1"/>
</dbReference>
<comment type="caution">
    <text evidence="5">The sequence shown here is derived from an EMBL/GenBank/DDBJ whole genome shotgun (WGS) entry which is preliminary data.</text>
</comment>
<dbReference type="Pfam" id="PF14523">
    <property type="entry name" value="Syntaxin_2"/>
    <property type="match status" value="1"/>
</dbReference>
<evidence type="ECO:0000259" key="4">
    <source>
        <dbReference type="PROSITE" id="PS50192"/>
    </source>
</evidence>
<dbReference type="Gene3D" id="1.20.58.70">
    <property type="match status" value="1"/>
</dbReference>
<evidence type="ECO:0000256" key="3">
    <source>
        <dbReference type="SAM" id="MobiDB-lite"/>
    </source>
</evidence>